<feature type="domain" description="H-type lectin" evidence="1">
    <location>
        <begin position="880"/>
        <end position="928"/>
    </location>
</feature>
<accession>A0ABS4IYA2</accession>
<dbReference type="Proteomes" id="UP001519287">
    <property type="component" value="Unassembled WGS sequence"/>
</dbReference>
<evidence type="ECO:0000313" key="3">
    <source>
        <dbReference type="Proteomes" id="UP001519287"/>
    </source>
</evidence>
<proteinExistence type="predicted"/>
<dbReference type="RefSeq" id="WP_209973669.1">
    <property type="nucleotide sequence ID" value="NZ_JAGGLB010000014.1"/>
</dbReference>
<evidence type="ECO:0000313" key="2">
    <source>
        <dbReference type="EMBL" id="MBP1992553.1"/>
    </source>
</evidence>
<organism evidence="2 3">
    <name type="scientific">Paenibacillus eucommiae</name>
    <dbReference type="NCBI Taxonomy" id="1355755"/>
    <lineage>
        <taxon>Bacteria</taxon>
        <taxon>Bacillati</taxon>
        <taxon>Bacillota</taxon>
        <taxon>Bacilli</taxon>
        <taxon>Bacillales</taxon>
        <taxon>Paenibacillaceae</taxon>
        <taxon>Paenibacillus</taxon>
    </lineage>
</organism>
<dbReference type="EMBL" id="JAGGLB010000014">
    <property type="protein sequence ID" value="MBP1992553.1"/>
    <property type="molecule type" value="Genomic_DNA"/>
</dbReference>
<dbReference type="Pfam" id="PF09458">
    <property type="entry name" value="H_lectin"/>
    <property type="match status" value="1"/>
</dbReference>
<evidence type="ECO:0000259" key="1">
    <source>
        <dbReference type="Pfam" id="PF09458"/>
    </source>
</evidence>
<keyword evidence="3" id="KW-1185">Reference proteome</keyword>
<name>A0ABS4IYA2_9BACL</name>
<comment type="caution">
    <text evidence="2">The sequence shown here is derived from an EMBL/GenBank/DDBJ whole genome shotgun (WGS) entry which is preliminary data.</text>
</comment>
<dbReference type="Gene3D" id="2.60.40.2080">
    <property type="match status" value="1"/>
</dbReference>
<reference evidence="2 3" key="1">
    <citation type="submission" date="2021-03" db="EMBL/GenBank/DDBJ databases">
        <title>Genomic Encyclopedia of Type Strains, Phase IV (KMG-IV): sequencing the most valuable type-strain genomes for metagenomic binning, comparative biology and taxonomic classification.</title>
        <authorList>
            <person name="Goeker M."/>
        </authorList>
    </citation>
    <scope>NUCLEOTIDE SEQUENCE [LARGE SCALE GENOMIC DNA]</scope>
    <source>
        <strain evidence="2 3">DSM 26048</strain>
    </source>
</reference>
<protein>
    <recommendedName>
        <fullName evidence="1">H-type lectin domain-containing protein</fullName>
    </recommendedName>
</protein>
<gene>
    <name evidence="2" type="ORF">J2Z66_004162</name>
</gene>
<dbReference type="SUPFAM" id="SSF141086">
    <property type="entry name" value="Agglutinin HPA-like"/>
    <property type="match status" value="1"/>
</dbReference>
<dbReference type="InterPro" id="IPR037221">
    <property type="entry name" value="H-type_lectin_dom_sf"/>
</dbReference>
<sequence length="941" mass="101085">MANLETLQGSDKLREAYPKINNNDQALNADILANATNIAAEIAERISSISEEQAARISADSAEQLERMAADAAHAAAIVAHGAAQISLSVSGMVASDVNAALLELLTRINNIVASSGTSSTEVVDGRLGADGTARATLGTLIREIHAQLLAAARTTVNLVYGPQIVTVSKSSPFAVLNIRGNTLVNLLGTDGNFESDKDSNGLADGWLRVSSAGTFSIDNTTNSYGLYSQKVTSRVEDVTNSMGIYTNGRLSIQSGKKYLAIANFNKSAASRLVRLSLYDYASGSAAHLKSVTDTSNINVSLICKYDSVITSDKISINLYCEFPLGTVESASFDGVRIYEIDAATYAKIDVDPEYTGEKLAAKFPYVDSVQHSSGVYVQKYGKNLLPPFTEWTLHPNTVVTKPYEFILNATANYQYSTVRIPVLPSTSYSINLGNSVGQFNNIVEKNSNLSTVTFFQGSPSVTNKTFATSATTIFLDVQIASNTVGTFTFTNPQLETGPTATPFQPRNDDAVLIPYQAASSIDGTVYDSIYQQDGKWYRLNRFVRDVVLDGSLAWQPFDDGIGFKRFTFPNLTGMIASSTKLTAIKYDGKPIRSVRTAEVSTSDQIGIGVTSVLMSIADVESGFGENYSPLSTEIKAMMYGYKMNNGTFGIPYDGTGTKTWTRWDATNNTGAVTVIPTSVAAGWPGYKITYELATPTTELLPLAEGNISLHDGGNYIEVGNGVVVREKVAPYLQGALYWLNRSDYPVSQYFKSRVNKILAIYKNDVKDSKWLIGNSIFSNGNQRAYINAFDYDPTAEYTVDYIALDQYALTAPTLQISGDYASNIATIVSNLVQNQTDQAAITSTISRSLVTTYLKGAGERLQRGAASATIATAGTAVTVAVTFPIAYAKPPTVTLTLTGAAGGTAGYINIAAENVTTTGYTLRVNAYVAGKIDVNWRAEG</sequence>
<dbReference type="InterPro" id="IPR019019">
    <property type="entry name" value="H-type_lectin_domain"/>
</dbReference>